<evidence type="ECO:0000256" key="10">
    <source>
        <dbReference type="SAM" id="Coils"/>
    </source>
</evidence>
<evidence type="ECO:0000256" key="8">
    <source>
        <dbReference type="ARBA" id="ARBA00049299"/>
    </source>
</evidence>
<evidence type="ECO:0000256" key="7">
    <source>
        <dbReference type="ARBA" id="ARBA00049014"/>
    </source>
</evidence>
<keyword evidence="3 12" id="KW-0418">Kinase</keyword>
<evidence type="ECO:0000256" key="3">
    <source>
        <dbReference type="ARBA" id="ARBA00022777"/>
    </source>
</evidence>
<dbReference type="InterPro" id="IPR011990">
    <property type="entry name" value="TPR-like_helical_dom_sf"/>
</dbReference>
<evidence type="ECO:0000259" key="11">
    <source>
        <dbReference type="PROSITE" id="PS50011"/>
    </source>
</evidence>
<evidence type="ECO:0000256" key="1">
    <source>
        <dbReference type="ARBA" id="ARBA00022679"/>
    </source>
</evidence>
<evidence type="ECO:0000256" key="4">
    <source>
        <dbReference type="ARBA" id="ARBA00022840"/>
    </source>
</evidence>
<evidence type="ECO:0000313" key="13">
    <source>
        <dbReference type="Proteomes" id="UP000009168"/>
    </source>
</evidence>
<keyword evidence="10" id="KW-0175">Coiled coil</keyword>
<comment type="catalytic activity">
    <reaction evidence="8">
        <text>L-threonyl-[protein] + ATP = O-phospho-L-threonyl-[protein] + ADP + H(+)</text>
        <dbReference type="Rhea" id="RHEA:46608"/>
        <dbReference type="Rhea" id="RHEA-COMP:11060"/>
        <dbReference type="Rhea" id="RHEA-COMP:11605"/>
        <dbReference type="ChEBI" id="CHEBI:15378"/>
        <dbReference type="ChEBI" id="CHEBI:30013"/>
        <dbReference type="ChEBI" id="CHEBI:30616"/>
        <dbReference type="ChEBI" id="CHEBI:61977"/>
        <dbReference type="ChEBI" id="CHEBI:456216"/>
        <dbReference type="EC" id="2.7.12.2"/>
    </reaction>
</comment>
<evidence type="ECO:0000256" key="5">
    <source>
        <dbReference type="ARBA" id="ARBA00038035"/>
    </source>
</evidence>
<evidence type="ECO:0000256" key="2">
    <source>
        <dbReference type="ARBA" id="ARBA00022741"/>
    </source>
</evidence>
<dbReference type="EC" id="2.7.12.2" evidence="6"/>
<proteinExistence type="inferred from homology"/>
<dbReference type="EMBL" id="GG662718">
    <property type="protein sequence ID" value="EDK31792.2"/>
    <property type="molecule type" value="Genomic_DNA"/>
</dbReference>
<keyword evidence="1" id="KW-0808">Transferase</keyword>
<comment type="catalytic activity">
    <reaction evidence="7">
        <text>L-seryl-[protein] + ATP = O-phospho-L-seryl-[protein] + ADP + H(+)</text>
        <dbReference type="Rhea" id="RHEA:17989"/>
        <dbReference type="Rhea" id="RHEA-COMP:9863"/>
        <dbReference type="Rhea" id="RHEA-COMP:11604"/>
        <dbReference type="ChEBI" id="CHEBI:15378"/>
        <dbReference type="ChEBI" id="CHEBI:29999"/>
        <dbReference type="ChEBI" id="CHEBI:30616"/>
        <dbReference type="ChEBI" id="CHEBI:83421"/>
        <dbReference type="ChEBI" id="CHEBI:456216"/>
        <dbReference type="EC" id="2.7.12.2"/>
    </reaction>
</comment>
<name>A4VE33_TETTS</name>
<feature type="coiled-coil region" evidence="10">
    <location>
        <begin position="27"/>
        <end position="54"/>
    </location>
</feature>
<dbReference type="OrthoDB" id="311289at2759"/>
<dbReference type="InParanoid" id="A4VE33"/>
<dbReference type="Gene3D" id="1.25.40.10">
    <property type="entry name" value="Tetratricopeptide repeat domain"/>
    <property type="match status" value="5"/>
</dbReference>
<dbReference type="KEGG" id="tet:TTHERM_00227539"/>
<keyword evidence="2" id="KW-0547">Nucleotide-binding</keyword>
<dbReference type="GeneID" id="7831625"/>
<dbReference type="SUPFAM" id="SSF56112">
    <property type="entry name" value="Protein kinase-like (PK-like)"/>
    <property type="match status" value="2"/>
</dbReference>
<accession>A4VE33</accession>
<dbReference type="GO" id="GO:0005524">
    <property type="term" value="F:ATP binding"/>
    <property type="evidence" value="ECO:0007669"/>
    <property type="project" value="UniProtKB-KW"/>
</dbReference>
<dbReference type="eggNOG" id="KOG0580">
    <property type="taxonomic scope" value="Eukaryota"/>
</dbReference>
<dbReference type="Pfam" id="PF00069">
    <property type="entry name" value="Pkinase"/>
    <property type="match status" value="2"/>
</dbReference>
<dbReference type="CDD" id="cd00180">
    <property type="entry name" value="PKc"/>
    <property type="match status" value="2"/>
</dbReference>
<dbReference type="SMART" id="SM00028">
    <property type="entry name" value="TPR"/>
    <property type="match status" value="10"/>
</dbReference>
<keyword evidence="4" id="KW-0067">ATP-binding</keyword>
<evidence type="ECO:0000256" key="9">
    <source>
        <dbReference type="ARBA" id="ARBA00051693"/>
    </source>
</evidence>
<dbReference type="HOGENOM" id="CLU_299261_0_0_1"/>
<dbReference type="Gene3D" id="1.10.510.10">
    <property type="entry name" value="Transferase(Phosphotransferase) domain 1"/>
    <property type="match status" value="2"/>
</dbReference>
<dbReference type="PANTHER" id="PTHR48013:SF9">
    <property type="entry name" value="DUAL SPECIFICITY MITOGEN-ACTIVATED PROTEIN KINASE KINASE 5"/>
    <property type="match status" value="1"/>
</dbReference>
<comment type="similarity">
    <text evidence="5">Belongs to the protein kinase superfamily. STE Ser/Thr protein kinase family. MAP kinase kinase subfamily.</text>
</comment>
<feature type="domain" description="Protein kinase" evidence="11">
    <location>
        <begin position="330"/>
        <end position="570"/>
    </location>
</feature>
<dbReference type="InterPro" id="IPR008271">
    <property type="entry name" value="Ser/Thr_kinase_AS"/>
</dbReference>
<dbReference type="PROSITE" id="PS50011">
    <property type="entry name" value="PROTEIN_KINASE_DOM"/>
    <property type="match status" value="2"/>
</dbReference>
<gene>
    <name evidence="12" type="ORF">TTHERM_00227539</name>
</gene>
<dbReference type="SMART" id="SM00220">
    <property type="entry name" value="S_TKc"/>
    <property type="match status" value="1"/>
</dbReference>
<dbReference type="SUPFAM" id="SSF48452">
    <property type="entry name" value="TPR-like"/>
    <property type="match status" value="3"/>
</dbReference>
<dbReference type="InterPro" id="IPR011009">
    <property type="entry name" value="Kinase-like_dom_sf"/>
</dbReference>
<dbReference type="PANTHER" id="PTHR48013">
    <property type="entry name" value="DUAL SPECIFICITY MITOGEN-ACTIVATED PROTEIN KINASE KINASE 5-RELATED"/>
    <property type="match status" value="1"/>
</dbReference>
<feature type="domain" description="Protein kinase" evidence="11">
    <location>
        <begin position="1179"/>
        <end position="1418"/>
    </location>
</feature>
<dbReference type="RefSeq" id="XP_001471316.2">
    <property type="nucleotide sequence ID" value="XM_001471266.2"/>
</dbReference>
<evidence type="ECO:0000256" key="6">
    <source>
        <dbReference type="ARBA" id="ARBA00038999"/>
    </source>
</evidence>
<comment type="catalytic activity">
    <reaction evidence="9">
        <text>L-tyrosyl-[protein] + ATP = O-phospho-L-tyrosyl-[protein] + ADP + H(+)</text>
        <dbReference type="Rhea" id="RHEA:10596"/>
        <dbReference type="Rhea" id="RHEA-COMP:10136"/>
        <dbReference type="Rhea" id="RHEA-COMP:20101"/>
        <dbReference type="ChEBI" id="CHEBI:15378"/>
        <dbReference type="ChEBI" id="CHEBI:30616"/>
        <dbReference type="ChEBI" id="CHEBI:46858"/>
        <dbReference type="ChEBI" id="CHEBI:61978"/>
        <dbReference type="ChEBI" id="CHEBI:456216"/>
        <dbReference type="EC" id="2.7.12.2"/>
    </reaction>
</comment>
<protein>
    <recommendedName>
        <fullName evidence="6">mitogen-activated protein kinase kinase</fullName>
        <ecNumber evidence="6">2.7.12.2</ecNumber>
    </recommendedName>
</protein>
<dbReference type="InterPro" id="IPR019734">
    <property type="entry name" value="TPR_rpt"/>
</dbReference>
<reference evidence="13" key="1">
    <citation type="journal article" date="2006" name="PLoS Biol.">
        <title>Macronuclear genome sequence of the ciliate Tetrahymena thermophila, a model eukaryote.</title>
        <authorList>
            <person name="Eisen J.A."/>
            <person name="Coyne R.S."/>
            <person name="Wu M."/>
            <person name="Wu D."/>
            <person name="Thiagarajan M."/>
            <person name="Wortman J.R."/>
            <person name="Badger J.H."/>
            <person name="Ren Q."/>
            <person name="Amedeo P."/>
            <person name="Jones K.M."/>
            <person name="Tallon L.J."/>
            <person name="Delcher A.L."/>
            <person name="Salzberg S.L."/>
            <person name="Silva J.C."/>
            <person name="Haas B.J."/>
            <person name="Majoros W.H."/>
            <person name="Farzad M."/>
            <person name="Carlton J.M."/>
            <person name="Smith R.K. Jr."/>
            <person name="Garg J."/>
            <person name="Pearlman R.E."/>
            <person name="Karrer K.M."/>
            <person name="Sun L."/>
            <person name="Manning G."/>
            <person name="Elde N.C."/>
            <person name="Turkewitz A.P."/>
            <person name="Asai D.J."/>
            <person name="Wilkes D.E."/>
            <person name="Wang Y."/>
            <person name="Cai H."/>
            <person name="Collins K."/>
            <person name="Stewart B.A."/>
            <person name="Lee S.R."/>
            <person name="Wilamowska K."/>
            <person name="Weinberg Z."/>
            <person name="Ruzzo W.L."/>
            <person name="Wloga D."/>
            <person name="Gaertig J."/>
            <person name="Frankel J."/>
            <person name="Tsao C.-C."/>
            <person name="Gorovsky M.A."/>
            <person name="Keeling P.J."/>
            <person name="Waller R.F."/>
            <person name="Patron N.J."/>
            <person name="Cherry J.M."/>
            <person name="Stover N.A."/>
            <person name="Krieger C.J."/>
            <person name="del Toro C."/>
            <person name="Ryder H.F."/>
            <person name="Williamson S.C."/>
            <person name="Barbeau R.A."/>
            <person name="Hamilton E.P."/>
            <person name="Orias E."/>
        </authorList>
    </citation>
    <scope>NUCLEOTIDE SEQUENCE [LARGE SCALE GENOMIC DNA]</scope>
    <source>
        <strain evidence="13">SB210</strain>
    </source>
</reference>
<sequence length="1909" mass="226614">MKQEDYKTGNGQRNFRNIIKQDCNSLFNRQQDQLKVQQEIQNQLEEQIVNNESETLLKSQQCKKKDQIIYLKLSYDSQNYWWNEQNTNTNSKNEQSSVISKGGENYMMEFQEIQKYDQNQQNKKLNYQNSLFYYQSVNESSSMADEQNDKTIKIKQFKANEKLNKSEQIKQYQYSSTKIQEKSTKLVYQDKRIQENDYQNNKIHTNLLLELKRQLKNMNYQVKENKEEIGDGFALRATKYIRQEKIQNYLVLTKFIKIENSNKKIIKKLEFLQLLQETTKYVKIEDSFQISSNNHPQQIIFVIILLEFKNTYNFLLKIEKIIDFFKENKYYLGKYIAEGGYGVIFDGKIYQNNKIQEIIFKIQFADEQNINQSEEEYNIMKGFEKNIYLINAIDYKKIDENVSVILKEKCECDLNSKLKQLQQNNQFSFTQLLQIIFDLIDGLILLRAYKIIHLDIKPSNILINHYGIHVFSDFGTSYKNKNDQSIQVKGFTPYYAPQEVLKGENNINYQSDAFSIGKTLEIVFNHYEMLNKFNKNEKNMIEKFKQILKDYALREQVSERKTCLELHKAFYEAVIFEGYLEFSESYIDKIRLILSQSCGDRNKDIYFFREVCIYYNEKILDLKQKIKKSHILSFVEIESLSESSLRKIDKISSQQDPECILIYNLIASLYNEQSQYDIEKKYLQKSLELCNELFKKGNLYTARTLNKLAFFHKKEVGLEYSLKSIQMVEDIIKGDNDFKAIYLNTLSWCYSSLNDHKQALKVQEETLKMRLSMFKLYHPRIALALINLGTKQFLYKENHPCIAQSLDYIGQCYLKMGNLEQAKKKRDLIKNKNSNYQRLKGAQKELLRQGQMQQENFQTGNSQRNIEDIRKQDYNSQFNRQQDQLQIQQGIENQLDIKSQSLSHFDKYEINKKNNNNQNMIDNNDSETMPKSQLCKKKGNSIHLKLSYDSQKYWQNQQTSQNNSKDEQTSIIYESGENEFFCYQGINEYSSMVNEQNDKTIKIKQFKANQKQSKFEQIKNYEQLSTNIQAKSTNLVYLDKKIQGNEDQNNKIHTNLILEIKRQLTNRDYQVKENKEEIGGGFVLRASKYIRYNLKKKYLVLTSLIKIQNSSQKIIKKLEFLQLLQETTKYIQIEDSFELSLISYPQSIIFVIVLLKFKNTYNFLLKIEKIIDFFKENKYYLGKYIAEGGYGVVFDGKIFQNNKIQEVIFKIQFTDKQNINASEEEYNIMKGFEKNINLIDTIDYKMIDQNVSIILMEKCECNLKDKMQQLQEKNQFSFTQLLKIIFDLIDGLILLKAYKIIHLDIKPQNILINHYGIYVISDFGTSIKNKNNQAIQVKGYTPNYAPEEVIQNNGINYQSDVYSFGKTLEIVFKEYEKLQNYNQKEKIILEKFKQIIYDSVLKNQSSERKTCLKLHKAFYEVVKFEENIEFSQSYIDKIRLILSQTYHDSNKDIQFFQEVSIYYYEKILDLKQKIKKSHILSFVDEIESLPISSLNKIDKLSSQEDPECIVIYNEIANFYNEQSQFQIAKQQLQKSLELCQQLFKKGHLYTASTLNKLGLFYLKEDGLKYSLQSLQIIEDIFKGDTFIKAIYLNTLSWCYSSLQESLQALKLQEESLKIRSNIFKLYHTRIAVALNNLGTMYQNYDLNKCLKYQLLSLKIRQSLFKENHPCTARSLDCVGQCYLNMGDLQKAKKYLYNSYFMRRIIYKGDIDCVAVSLKNIAKYHQKSGEFIKSIFFYKKYFQMMKNLNYDSIDYVYIFLYNIAQCLLFNKQYQQSIFILQFFLKIFSKNTAQISKTHIIIGLCYFNMGQLLKSLESVCQAISIDKNVIQQDIHKLSSLIKNIFKRYQFLRYLSLCLNLKNQYSDKFQNFKFKKYQYFLLMIYLLILEFLEQDDNQRFQLYISILEITKK</sequence>
<dbReference type="Pfam" id="PF13424">
    <property type="entry name" value="TPR_12"/>
    <property type="match status" value="2"/>
</dbReference>
<feature type="coiled-coil region" evidence="10">
    <location>
        <begin position="819"/>
        <end position="849"/>
    </location>
</feature>
<dbReference type="Proteomes" id="UP000009168">
    <property type="component" value="Unassembled WGS sequence"/>
</dbReference>
<organism evidence="12 13">
    <name type="scientific">Tetrahymena thermophila (strain SB210)</name>
    <dbReference type="NCBI Taxonomy" id="312017"/>
    <lineage>
        <taxon>Eukaryota</taxon>
        <taxon>Sar</taxon>
        <taxon>Alveolata</taxon>
        <taxon>Ciliophora</taxon>
        <taxon>Intramacronucleata</taxon>
        <taxon>Oligohymenophorea</taxon>
        <taxon>Hymenostomatida</taxon>
        <taxon>Tetrahymenina</taxon>
        <taxon>Tetrahymenidae</taxon>
        <taxon>Tetrahymena</taxon>
    </lineage>
</organism>
<dbReference type="PROSITE" id="PS00108">
    <property type="entry name" value="PROTEIN_KINASE_ST"/>
    <property type="match status" value="2"/>
</dbReference>
<keyword evidence="13" id="KW-1185">Reference proteome</keyword>
<dbReference type="GO" id="GO:0004708">
    <property type="term" value="F:MAP kinase kinase activity"/>
    <property type="evidence" value="ECO:0007669"/>
    <property type="project" value="UniProtKB-EC"/>
</dbReference>
<evidence type="ECO:0000313" key="12">
    <source>
        <dbReference type="EMBL" id="EDK31792.2"/>
    </source>
</evidence>
<dbReference type="InterPro" id="IPR000719">
    <property type="entry name" value="Prot_kinase_dom"/>
</dbReference>